<feature type="transmembrane region" description="Helical" evidence="8">
    <location>
        <begin position="12"/>
        <end position="35"/>
    </location>
</feature>
<dbReference type="PANTHER" id="PTHR30462">
    <property type="entry name" value="INTERMEMBRANE TRANSPORT PROTEIN PQIB-RELATED"/>
    <property type="match status" value="1"/>
</dbReference>
<dbReference type="Proteomes" id="UP000644441">
    <property type="component" value="Unassembled WGS sequence"/>
</dbReference>
<evidence type="ECO:0000256" key="6">
    <source>
        <dbReference type="ARBA" id="ARBA00023136"/>
    </source>
</evidence>
<evidence type="ECO:0000256" key="4">
    <source>
        <dbReference type="ARBA" id="ARBA00022692"/>
    </source>
</evidence>
<dbReference type="Pfam" id="PF02470">
    <property type="entry name" value="MlaD"/>
    <property type="match status" value="2"/>
</dbReference>
<sequence length="547" mass="60478">MTSKPSRAIAETLPRLSPVWLIPLAALLIGLWLAFDHLSGQGPTITLKMEDAEGIEAGKTAIKTRSVQVGTVESVSLSEDLRHTLVTARMQDGSDRMLNEDTRFWVVKPRIGREGISGLGTVLSGAYIELLPGDSEEKKRRFTVEDQPPVTEAGAEGLYLTLFSEPGNSVTTGDPITFRSLTVGRVVETEFLADEKRIRHRIFVEQPYDVLVTDTTRFWSVSGVGFQLDTQGFRVNLQSLETLLGGGVSFGVPDDTMPAGTPVEDGREYTLYPDQEAARRGLFDQYLEYVLLVEDTVRGLRRGAPVEYRGVRVGTVEQVPWRFTAEQPDSLNRFSIPVLIRIEPQRIAGDGDVLLDDWRRRMERMFQRGMRASLKSGNLLTGALFVDVQVHQDAPDYRDERFENVPVFPTVSGGLAQIEGQIAQLLETLNGLPLQDIAEGLDRNLAASEGALREIAATADRLEKLLGGPDMQRLPGRLNDTLSTLEDTLDGLSAGGDGRQIGDTLQRLEKVLRDVEPVLRTLRQQPNALIFQHDPPADPVPKAQPHD</sequence>
<protein>
    <recommendedName>
        <fullName evidence="9">Mce/MlaD domain-containing protein</fullName>
    </recommendedName>
</protein>
<dbReference type="NCBIfam" id="NF008070">
    <property type="entry name" value="PRK10807.1"/>
    <property type="match status" value="1"/>
</dbReference>
<organism evidence="10 11">
    <name type="scientific">Alloalcanivorax venustensis ISO4</name>
    <dbReference type="NCBI Taxonomy" id="1177184"/>
    <lineage>
        <taxon>Bacteria</taxon>
        <taxon>Pseudomonadati</taxon>
        <taxon>Pseudomonadota</taxon>
        <taxon>Gammaproteobacteria</taxon>
        <taxon>Oceanospirillales</taxon>
        <taxon>Alcanivoracaceae</taxon>
        <taxon>Alloalcanivorax</taxon>
    </lineage>
</organism>
<dbReference type="InterPro" id="IPR003399">
    <property type="entry name" value="Mce/MlaD"/>
</dbReference>
<dbReference type="RefSeq" id="WP_194855173.1">
    <property type="nucleotide sequence ID" value="NZ_ARXR01000004.1"/>
</dbReference>
<reference evidence="10 11" key="1">
    <citation type="submission" date="2012-09" db="EMBL/GenBank/DDBJ databases">
        <title>Genome Sequence of alkane-degrading Bacterium Alcanivorax venustensis ISO4.</title>
        <authorList>
            <person name="Lai Q."/>
            <person name="Shao Z."/>
        </authorList>
    </citation>
    <scope>NUCLEOTIDE SEQUENCE [LARGE SCALE GENOMIC DNA]</scope>
    <source>
        <strain evidence="10 11">ISO4</strain>
    </source>
</reference>
<name>A0ABS0AD88_9GAMM</name>
<evidence type="ECO:0000313" key="10">
    <source>
        <dbReference type="EMBL" id="MBF5052091.1"/>
    </source>
</evidence>
<keyword evidence="4 8" id="KW-0812">Transmembrane</keyword>
<gene>
    <name evidence="10" type="ORF">ISO4_00693</name>
</gene>
<keyword evidence="5 8" id="KW-1133">Transmembrane helix</keyword>
<evidence type="ECO:0000256" key="7">
    <source>
        <dbReference type="SAM" id="MobiDB-lite"/>
    </source>
</evidence>
<dbReference type="InterPro" id="IPR051800">
    <property type="entry name" value="PqiA-PqiB_transport"/>
</dbReference>
<evidence type="ECO:0000256" key="1">
    <source>
        <dbReference type="ARBA" id="ARBA00004533"/>
    </source>
</evidence>
<keyword evidence="11" id="KW-1185">Reference proteome</keyword>
<feature type="domain" description="Mce/MlaD" evidence="9">
    <location>
        <begin position="42"/>
        <end position="133"/>
    </location>
</feature>
<comment type="caution">
    <text evidence="10">The sequence shown here is derived from an EMBL/GenBank/DDBJ whole genome shotgun (WGS) entry which is preliminary data.</text>
</comment>
<comment type="subcellular location">
    <subcellularLocation>
        <location evidence="1">Cell inner membrane</location>
    </subcellularLocation>
</comment>
<evidence type="ECO:0000259" key="9">
    <source>
        <dbReference type="Pfam" id="PF02470"/>
    </source>
</evidence>
<feature type="region of interest" description="Disordered" evidence="7">
    <location>
        <begin position="526"/>
        <end position="547"/>
    </location>
</feature>
<keyword evidence="6 8" id="KW-0472">Membrane</keyword>
<evidence type="ECO:0000313" key="11">
    <source>
        <dbReference type="Proteomes" id="UP000644441"/>
    </source>
</evidence>
<evidence type="ECO:0000256" key="5">
    <source>
        <dbReference type="ARBA" id="ARBA00022989"/>
    </source>
</evidence>
<evidence type="ECO:0000256" key="8">
    <source>
        <dbReference type="SAM" id="Phobius"/>
    </source>
</evidence>
<evidence type="ECO:0000256" key="2">
    <source>
        <dbReference type="ARBA" id="ARBA00022475"/>
    </source>
</evidence>
<keyword evidence="2" id="KW-1003">Cell membrane</keyword>
<dbReference type="EMBL" id="ARXR01000004">
    <property type="protein sequence ID" value="MBF5052091.1"/>
    <property type="molecule type" value="Genomic_DNA"/>
</dbReference>
<proteinExistence type="predicted"/>
<keyword evidence="3" id="KW-0997">Cell inner membrane</keyword>
<accession>A0ABS0AD88</accession>
<feature type="domain" description="Mce/MlaD" evidence="9">
    <location>
        <begin position="295"/>
        <end position="389"/>
    </location>
</feature>
<dbReference type="PANTHER" id="PTHR30462:SF2">
    <property type="entry name" value="INTERMEMBRANE TRANSPORT PROTEIN PQIB"/>
    <property type="match status" value="1"/>
</dbReference>
<evidence type="ECO:0000256" key="3">
    <source>
        <dbReference type="ARBA" id="ARBA00022519"/>
    </source>
</evidence>